<dbReference type="PANTHER" id="PTHR28535">
    <property type="entry name" value="ZINC FINGER GRF-TYPE CONTAINING 1"/>
    <property type="match status" value="1"/>
</dbReference>
<dbReference type="InterPro" id="IPR052800">
    <property type="entry name" value="DNA_Repair_Helicase_ZGRF1"/>
</dbReference>
<feature type="non-terminal residue" evidence="3">
    <location>
        <position position="768"/>
    </location>
</feature>
<feature type="compositionally biased region" description="Polar residues" evidence="1">
    <location>
        <begin position="409"/>
        <end position="424"/>
    </location>
</feature>
<dbReference type="AlphaFoldDB" id="A0A7K4WTA0"/>
<keyword evidence="4" id="KW-1185">Reference proteome</keyword>
<feature type="compositionally biased region" description="Basic and acidic residues" evidence="1">
    <location>
        <begin position="656"/>
        <end position="671"/>
    </location>
</feature>
<feature type="domain" description="5'-3' DNA helicase ZGRF1-like N-terminal" evidence="2">
    <location>
        <begin position="11"/>
        <end position="77"/>
    </location>
</feature>
<organism evidence="3 4">
    <name type="scientific">Tachuris rubrigastra</name>
    <dbReference type="NCBI Taxonomy" id="495162"/>
    <lineage>
        <taxon>Eukaryota</taxon>
        <taxon>Metazoa</taxon>
        <taxon>Chordata</taxon>
        <taxon>Craniata</taxon>
        <taxon>Vertebrata</taxon>
        <taxon>Euteleostomi</taxon>
        <taxon>Archelosauria</taxon>
        <taxon>Archosauria</taxon>
        <taxon>Dinosauria</taxon>
        <taxon>Saurischia</taxon>
        <taxon>Theropoda</taxon>
        <taxon>Coelurosauria</taxon>
        <taxon>Aves</taxon>
        <taxon>Neognathae</taxon>
        <taxon>Neoaves</taxon>
        <taxon>Telluraves</taxon>
        <taxon>Australaves</taxon>
        <taxon>Passeriformes</taxon>
        <taxon>Tyrannidae</taxon>
        <taxon>Tachuris</taxon>
    </lineage>
</organism>
<dbReference type="GO" id="GO:0035861">
    <property type="term" value="C:site of double-strand break"/>
    <property type="evidence" value="ECO:0007669"/>
    <property type="project" value="TreeGrafter"/>
</dbReference>
<dbReference type="Pfam" id="PF10382">
    <property type="entry name" value="ZGRF1-like_N"/>
    <property type="match status" value="1"/>
</dbReference>
<protein>
    <submittedName>
        <fullName evidence="3">ZGRF1 protein</fullName>
    </submittedName>
</protein>
<accession>A0A7K4WTA0</accession>
<dbReference type="EMBL" id="VZRD01000425">
    <property type="protein sequence ID" value="NWR37887.1"/>
    <property type="molecule type" value="Genomic_DNA"/>
</dbReference>
<name>A0A7K4WTA0_9TYRA</name>
<reference evidence="3 4" key="1">
    <citation type="submission" date="2019-09" db="EMBL/GenBank/DDBJ databases">
        <title>Bird 10,000 Genomes (B10K) Project - Family phase.</title>
        <authorList>
            <person name="Zhang G."/>
        </authorList>
    </citation>
    <scope>NUCLEOTIDE SEQUENCE [LARGE SCALE GENOMIC DNA]</scope>
    <source>
        <strain evidence="3">B10K-CU-031-13</strain>
        <tissue evidence="3">Muscle</tissue>
    </source>
</reference>
<dbReference type="InterPro" id="IPR018838">
    <property type="entry name" value="ZGRF1-like_N"/>
</dbReference>
<feature type="non-terminal residue" evidence="3">
    <location>
        <position position="1"/>
    </location>
</feature>
<dbReference type="GO" id="GO:0006302">
    <property type="term" value="P:double-strand break repair"/>
    <property type="evidence" value="ECO:0007669"/>
    <property type="project" value="TreeGrafter"/>
</dbReference>
<evidence type="ECO:0000313" key="3">
    <source>
        <dbReference type="EMBL" id="NWR37887.1"/>
    </source>
</evidence>
<dbReference type="Proteomes" id="UP000540952">
    <property type="component" value="Unassembled WGS sequence"/>
</dbReference>
<feature type="compositionally biased region" description="Basic and acidic residues" evidence="1">
    <location>
        <begin position="81"/>
        <end position="91"/>
    </location>
</feature>
<proteinExistence type="predicted"/>
<evidence type="ECO:0000313" key="4">
    <source>
        <dbReference type="Proteomes" id="UP000540952"/>
    </source>
</evidence>
<evidence type="ECO:0000259" key="2">
    <source>
        <dbReference type="Pfam" id="PF10382"/>
    </source>
</evidence>
<feature type="region of interest" description="Disordered" evidence="1">
    <location>
        <begin position="401"/>
        <end position="424"/>
    </location>
</feature>
<feature type="compositionally biased region" description="Polar residues" evidence="1">
    <location>
        <begin position="672"/>
        <end position="688"/>
    </location>
</feature>
<gene>
    <name evidence="3" type="primary">Zgrf1_1</name>
    <name evidence="3" type="ORF">TACRUB_R07202</name>
</gene>
<feature type="region of interest" description="Disordered" evidence="1">
    <location>
        <begin position="615"/>
        <end position="688"/>
    </location>
</feature>
<dbReference type="GO" id="GO:0005634">
    <property type="term" value="C:nucleus"/>
    <property type="evidence" value="ECO:0007669"/>
    <property type="project" value="TreeGrafter"/>
</dbReference>
<feature type="region of interest" description="Disordered" evidence="1">
    <location>
        <begin position="81"/>
        <end position="106"/>
    </location>
</feature>
<dbReference type="PANTHER" id="PTHR28535:SF1">
    <property type="entry name" value="PROTEIN ZGRF1"/>
    <property type="match status" value="1"/>
</dbReference>
<sequence>LISPTFCIFKQVLYTHQKTKKAKTWQDGVLRIRTGRNQATLFDDKGQCLESIFIKSQVAVGDNLESERYLITVEAAKVSEKPLEDQPRKAETPALDRNGLKPGLLPPRHLPVGLKRKFTGFQGPRQVEKKIPAVEEEEKPTLLPLSKQCQGTFPSQFYVTSPLFSTIPKKDADTNVSAGFQEDGWRDNDREHSLLSSPLLDRCEGTEKQSPAQFLVKPESPLFTGQTGPGTVSHNIRSTAQIIALLKSKPAQGHGEQTPALTESLSTFQASKNADLCDPKSTALPVFPGDPAKGIVPNTQHLPFRKGTVNERKDWNAEMPLNSHEQPYGEEATGQRHDKKVNNFTQDVQDPCNTNSCFLPESTISRMSDSQFVLSSGDLSPSASPITLGNDAFGYREQSGTKDLRENSSGKMQSELQPRQNSEGVLSDLELSGDVTVPEAGISSDCSVGGEVAPNAVLTPHSRCEGVTHSKNEAQCSTPDRENDGSDCTGGVLSELCANSVRDTRGVAEDPANQSRAGVELLGGGHNIEEMSESLLSIEATSNKEDLAGCAAFTISGKPWIRNQHCDPLPGDTNVKACHPETSRFEAAGSISGISPSRIISATDKEGVTQLGCRESPDVGSEHLWGSRSDGIKPGSPLLALSPKSDLGSGSFQSVAEDHRNASGIPHKEDALSSTSSMPPLGTGHSSPEQTAIVETEVENAESVNAPPTACKGERVGVNCLKGTAVAENSPGLPALVNDIALLRALTQHSTALESLQKMEENHSMFWE</sequence>
<comment type="caution">
    <text evidence="3">The sequence shown here is derived from an EMBL/GenBank/DDBJ whole genome shotgun (WGS) entry which is preliminary data.</text>
</comment>
<evidence type="ECO:0000256" key="1">
    <source>
        <dbReference type="SAM" id="MobiDB-lite"/>
    </source>
</evidence>